<dbReference type="Proteomes" id="UP000536720">
    <property type="component" value="Unassembled WGS sequence"/>
</dbReference>
<dbReference type="SMART" id="SM00823">
    <property type="entry name" value="PKS_PP"/>
    <property type="match status" value="1"/>
</dbReference>
<keyword evidence="1" id="KW-0596">Phosphopantetheine</keyword>
<comment type="caution">
    <text evidence="4">The sequence shown here is derived from an EMBL/GenBank/DDBJ whole genome shotgun (WGS) entry which is preliminary data.</text>
</comment>
<protein>
    <submittedName>
        <fullName evidence="4">Acyl carrier protein</fullName>
    </submittedName>
</protein>
<keyword evidence="2" id="KW-0597">Phosphoprotein</keyword>
<accession>A0A7Y5Z9C5</accession>
<sequence>MSTQSLQALVLDLLASTLELDITEMDVQLSVEELGLDSLDVLKLTYAIEKRFGVNLSAYSHTDISSVHRLVEILAEQLSTQRAVS</sequence>
<dbReference type="RefSeq" id="WP_055134400.1">
    <property type="nucleotide sequence ID" value="NZ_JABFMO010000029.1"/>
</dbReference>
<evidence type="ECO:0000256" key="1">
    <source>
        <dbReference type="ARBA" id="ARBA00022450"/>
    </source>
</evidence>
<dbReference type="InterPro" id="IPR009081">
    <property type="entry name" value="PP-bd_ACP"/>
</dbReference>
<proteinExistence type="predicted"/>
<evidence type="ECO:0000259" key="3">
    <source>
        <dbReference type="PROSITE" id="PS50075"/>
    </source>
</evidence>
<dbReference type="Pfam" id="PF00550">
    <property type="entry name" value="PP-binding"/>
    <property type="match status" value="1"/>
</dbReference>
<reference evidence="4 5" key="1">
    <citation type="journal article" date="2020" name="Front. Plant Sci.">
        <title>Isolation of Rhizosphere Bacteria That Improve Quality and Water Stress Tolerance in Greenhouse Ornamentals.</title>
        <authorList>
            <person name="Nordstedt N.P."/>
            <person name="Jones M.L."/>
        </authorList>
    </citation>
    <scope>NUCLEOTIDE SEQUENCE [LARGE SCALE GENOMIC DNA]</scope>
    <source>
        <strain evidence="4 5">C7D2</strain>
    </source>
</reference>
<dbReference type="InterPro" id="IPR036736">
    <property type="entry name" value="ACP-like_sf"/>
</dbReference>
<dbReference type="InterPro" id="IPR020806">
    <property type="entry name" value="PKS_PP-bd"/>
</dbReference>
<evidence type="ECO:0000313" key="4">
    <source>
        <dbReference type="EMBL" id="NUT88987.1"/>
    </source>
</evidence>
<dbReference type="Gene3D" id="1.10.1200.10">
    <property type="entry name" value="ACP-like"/>
    <property type="match status" value="1"/>
</dbReference>
<dbReference type="EMBL" id="JABFMR010000023">
    <property type="protein sequence ID" value="NUT88987.1"/>
    <property type="molecule type" value="Genomic_DNA"/>
</dbReference>
<dbReference type="AlphaFoldDB" id="A0A7Y5Z9C5"/>
<organism evidence="4 5">
    <name type="scientific">Pseudomonas corrugata</name>
    <dbReference type="NCBI Taxonomy" id="47879"/>
    <lineage>
        <taxon>Bacteria</taxon>
        <taxon>Pseudomonadati</taxon>
        <taxon>Pseudomonadota</taxon>
        <taxon>Gammaproteobacteria</taxon>
        <taxon>Pseudomonadales</taxon>
        <taxon>Pseudomonadaceae</taxon>
        <taxon>Pseudomonas</taxon>
    </lineage>
</organism>
<name>A0A7Y5Z9C5_9PSED</name>
<feature type="domain" description="Carrier" evidence="3">
    <location>
        <begin position="1"/>
        <end position="78"/>
    </location>
</feature>
<evidence type="ECO:0000313" key="5">
    <source>
        <dbReference type="Proteomes" id="UP000536720"/>
    </source>
</evidence>
<dbReference type="PROSITE" id="PS50075">
    <property type="entry name" value="CARRIER"/>
    <property type="match status" value="1"/>
</dbReference>
<evidence type="ECO:0000256" key="2">
    <source>
        <dbReference type="ARBA" id="ARBA00022553"/>
    </source>
</evidence>
<dbReference type="SUPFAM" id="SSF47336">
    <property type="entry name" value="ACP-like"/>
    <property type="match status" value="1"/>
</dbReference>
<gene>
    <name evidence="4" type="ORF">HNO91_21375</name>
</gene>
<dbReference type="GO" id="GO:0031177">
    <property type="term" value="F:phosphopantetheine binding"/>
    <property type="evidence" value="ECO:0007669"/>
    <property type="project" value="InterPro"/>
</dbReference>